<dbReference type="PANTHER" id="PTHR30625">
    <property type="entry name" value="PROTEIN TOLQ"/>
    <property type="match status" value="1"/>
</dbReference>
<sequence>MFGASSLVVIATLWVLIVFSVTTWTIIAMKGRTQWRLAQLNRAFSKAFWGAHNVAEAETVANDGAGPLARVCQAGFHAVHENGEHNLQSSGDKKDVLESSLRQQIQKEQHQLESGLMILASIGSTAPFVGLFGTVWGIMHALQDISRAGSASLEVVAGPVGEALVATAIGIATAVPAVLAYNYGLRRARLYVAEMEDFAASFMRIALKAGPGGKRGK</sequence>
<feature type="transmembrane region" description="Helical" evidence="7">
    <location>
        <begin position="159"/>
        <end position="181"/>
    </location>
</feature>
<keyword evidence="6" id="KW-0653">Protein transport</keyword>
<evidence type="ECO:0000256" key="3">
    <source>
        <dbReference type="ARBA" id="ARBA00022692"/>
    </source>
</evidence>
<reference evidence="9 10" key="1">
    <citation type="journal article" date="2016" name="Nat. Commun.">
        <title>Thousands of microbial genomes shed light on interconnected biogeochemical processes in an aquifer system.</title>
        <authorList>
            <person name="Anantharaman K."/>
            <person name="Brown C.T."/>
            <person name="Hug L.A."/>
            <person name="Sharon I."/>
            <person name="Castelle C.J."/>
            <person name="Probst A.J."/>
            <person name="Thomas B.C."/>
            <person name="Singh A."/>
            <person name="Wilkins M.J."/>
            <person name="Karaoz U."/>
            <person name="Brodie E.L."/>
            <person name="Williams K.H."/>
            <person name="Hubbard S.S."/>
            <person name="Banfield J.F."/>
        </authorList>
    </citation>
    <scope>NUCLEOTIDE SEQUENCE [LARGE SCALE GENOMIC DNA]</scope>
</reference>
<dbReference type="STRING" id="1817764.A2637_07040"/>
<accession>A0A1F6TP06</accession>
<protein>
    <submittedName>
        <fullName evidence="9">Flagellar motor protein MotA</fullName>
    </submittedName>
</protein>
<keyword evidence="3 7" id="KW-0812">Transmembrane</keyword>
<evidence type="ECO:0000259" key="8">
    <source>
        <dbReference type="Pfam" id="PF01618"/>
    </source>
</evidence>
<dbReference type="GO" id="GO:0005886">
    <property type="term" value="C:plasma membrane"/>
    <property type="evidence" value="ECO:0007669"/>
    <property type="project" value="UniProtKB-SubCell"/>
</dbReference>
<dbReference type="AlphaFoldDB" id="A0A1F6TP06"/>
<comment type="subcellular location">
    <subcellularLocation>
        <location evidence="1">Cell membrane</location>
        <topology evidence="1">Multi-pass membrane protein</topology>
    </subcellularLocation>
    <subcellularLocation>
        <location evidence="6">Membrane</location>
        <topology evidence="6">Multi-pass membrane protein</topology>
    </subcellularLocation>
</comment>
<evidence type="ECO:0000256" key="7">
    <source>
        <dbReference type="SAM" id="Phobius"/>
    </source>
</evidence>
<keyword evidence="9" id="KW-0969">Cilium</keyword>
<dbReference type="InterPro" id="IPR002898">
    <property type="entry name" value="MotA_ExbB_proton_chnl"/>
</dbReference>
<feature type="domain" description="MotA/TolQ/ExbB proton channel" evidence="8">
    <location>
        <begin position="69"/>
        <end position="196"/>
    </location>
</feature>
<dbReference type="InterPro" id="IPR050790">
    <property type="entry name" value="ExbB/TolQ_transport"/>
</dbReference>
<proteinExistence type="inferred from homology"/>
<evidence type="ECO:0000256" key="5">
    <source>
        <dbReference type="ARBA" id="ARBA00023136"/>
    </source>
</evidence>
<dbReference type="EMBL" id="MFSY01000037">
    <property type="protein sequence ID" value="OGI46835.1"/>
    <property type="molecule type" value="Genomic_DNA"/>
</dbReference>
<evidence type="ECO:0000256" key="6">
    <source>
        <dbReference type="RuleBase" id="RU004057"/>
    </source>
</evidence>
<dbReference type="Pfam" id="PF01618">
    <property type="entry name" value="MotA_ExbB"/>
    <property type="match status" value="1"/>
</dbReference>
<organism evidence="9 10">
    <name type="scientific">Candidatus Muproteobacteria bacterium RIFCSPHIGHO2_01_FULL_65_16</name>
    <dbReference type="NCBI Taxonomy" id="1817764"/>
    <lineage>
        <taxon>Bacteria</taxon>
        <taxon>Pseudomonadati</taxon>
        <taxon>Pseudomonadota</taxon>
        <taxon>Candidatus Muproteobacteria</taxon>
    </lineage>
</organism>
<evidence type="ECO:0000256" key="4">
    <source>
        <dbReference type="ARBA" id="ARBA00022989"/>
    </source>
</evidence>
<dbReference type="GO" id="GO:0017038">
    <property type="term" value="P:protein import"/>
    <property type="evidence" value="ECO:0007669"/>
    <property type="project" value="TreeGrafter"/>
</dbReference>
<keyword evidence="2" id="KW-1003">Cell membrane</keyword>
<evidence type="ECO:0000313" key="9">
    <source>
        <dbReference type="EMBL" id="OGI46835.1"/>
    </source>
</evidence>
<name>A0A1F6TP06_9PROT</name>
<keyword evidence="5 7" id="KW-0472">Membrane</keyword>
<feature type="transmembrane region" description="Helical" evidence="7">
    <location>
        <begin position="116"/>
        <end position="139"/>
    </location>
</feature>
<keyword evidence="6" id="KW-0813">Transport</keyword>
<keyword evidence="4 7" id="KW-1133">Transmembrane helix</keyword>
<evidence type="ECO:0000256" key="2">
    <source>
        <dbReference type="ARBA" id="ARBA00022475"/>
    </source>
</evidence>
<dbReference type="PANTHER" id="PTHR30625:SF3">
    <property type="entry name" value="TOL-PAL SYSTEM PROTEIN TOLQ"/>
    <property type="match status" value="1"/>
</dbReference>
<keyword evidence="9" id="KW-0282">Flagellum</keyword>
<evidence type="ECO:0000256" key="1">
    <source>
        <dbReference type="ARBA" id="ARBA00004651"/>
    </source>
</evidence>
<dbReference type="Proteomes" id="UP000179360">
    <property type="component" value="Unassembled WGS sequence"/>
</dbReference>
<comment type="caution">
    <text evidence="9">The sequence shown here is derived from an EMBL/GenBank/DDBJ whole genome shotgun (WGS) entry which is preliminary data.</text>
</comment>
<feature type="transmembrane region" description="Helical" evidence="7">
    <location>
        <begin position="6"/>
        <end position="27"/>
    </location>
</feature>
<gene>
    <name evidence="9" type="ORF">A2637_07040</name>
</gene>
<evidence type="ECO:0000313" key="10">
    <source>
        <dbReference type="Proteomes" id="UP000179360"/>
    </source>
</evidence>
<comment type="similarity">
    <text evidence="6">Belongs to the exbB/tolQ family.</text>
</comment>
<keyword evidence="9" id="KW-0966">Cell projection</keyword>